<organism evidence="8 9">
    <name type="scientific">Actinokineospora auranticolor</name>
    <dbReference type="NCBI Taxonomy" id="155976"/>
    <lineage>
        <taxon>Bacteria</taxon>
        <taxon>Bacillati</taxon>
        <taxon>Actinomycetota</taxon>
        <taxon>Actinomycetes</taxon>
        <taxon>Pseudonocardiales</taxon>
        <taxon>Pseudonocardiaceae</taxon>
        <taxon>Actinokineospora</taxon>
    </lineage>
</organism>
<gene>
    <name evidence="8" type="ORF">CLV40_11778</name>
</gene>
<evidence type="ECO:0000313" key="9">
    <source>
        <dbReference type="Proteomes" id="UP000239203"/>
    </source>
</evidence>
<dbReference type="Pfam" id="PF13378">
    <property type="entry name" value="MR_MLE_C"/>
    <property type="match status" value="1"/>
</dbReference>
<dbReference type="InterPro" id="IPR013342">
    <property type="entry name" value="Mandelate_racemase_C"/>
</dbReference>
<dbReference type="SUPFAM" id="SSF51604">
    <property type="entry name" value="Enolase C-terminal domain-like"/>
    <property type="match status" value="1"/>
</dbReference>
<comment type="caution">
    <text evidence="8">The sequence shown here is derived from an EMBL/GenBank/DDBJ whole genome shotgun (WGS) entry which is preliminary data.</text>
</comment>
<dbReference type="Gene3D" id="3.20.20.120">
    <property type="entry name" value="Enolase-like C-terminal domain"/>
    <property type="match status" value="1"/>
</dbReference>
<name>A0A2S6GHZ2_9PSEU</name>
<evidence type="ECO:0000256" key="5">
    <source>
        <dbReference type="ARBA" id="ARBA00029491"/>
    </source>
</evidence>
<dbReference type="EMBL" id="PTIX01000017">
    <property type="protein sequence ID" value="PPK64839.1"/>
    <property type="molecule type" value="Genomic_DNA"/>
</dbReference>
<evidence type="ECO:0000256" key="2">
    <source>
        <dbReference type="ARBA" id="ARBA00022723"/>
    </source>
</evidence>
<evidence type="ECO:0000256" key="4">
    <source>
        <dbReference type="ARBA" id="ARBA00023239"/>
    </source>
</evidence>
<dbReference type="SUPFAM" id="SSF54826">
    <property type="entry name" value="Enolase N-terminal domain-like"/>
    <property type="match status" value="1"/>
</dbReference>
<feature type="domain" description="Mandelate racemase/muconate lactonizing enzyme C-terminal" evidence="7">
    <location>
        <begin position="142"/>
        <end position="234"/>
    </location>
</feature>
<dbReference type="SFLD" id="SFLDG00180">
    <property type="entry name" value="muconate_cycloisomerase"/>
    <property type="match status" value="1"/>
</dbReference>
<dbReference type="SMART" id="SM00922">
    <property type="entry name" value="MR_MLE"/>
    <property type="match status" value="1"/>
</dbReference>
<dbReference type="InterPro" id="IPR013341">
    <property type="entry name" value="Mandelate_racemase_N_dom"/>
</dbReference>
<protein>
    <recommendedName>
        <fullName evidence="5 6">o-succinylbenzoate synthase</fullName>
        <ecNumber evidence="5 6">4.2.1.113</ecNumber>
    </recommendedName>
</protein>
<keyword evidence="4" id="KW-0456">Lyase</keyword>
<dbReference type="Gene3D" id="3.30.390.10">
    <property type="entry name" value="Enolase-like, N-terminal domain"/>
    <property type="match status" value="1"/>
</dbReference>
<dbReference type="InterPro" id="IPR029065">
    <property type="entry name" value="Enolase_C-like"/>
</dbReference>
<dbReference type="PANTHER" id="PTHR48073">
    <property type="entry name" value="O-SUCCINYLBENZOATE SYNTHASE-RELATED"/>
    <property type="match status" value="1"/>
</dbReference>
<dbReference type="GO" id="GO:0046872">
    <property type="term" value="F:metal ion binding"/>
    <property type="evidence" value="ECO:0007669"/>
    <property type="project" value="UniProtKB-KW"/>
</dbReference>
<reference evidence="8 9" key="1">
    <citation type="submission" date="2018-02" db="EMBL/GenBank/DDBJ databases">
        <title>Genomic Encyclopedia of Archaeal and Bacterial Type Strains, Phase II (KMG-II): from individual species to whole genera.</title>
        <authorList>
            <person name="Goeker M."/>
        </authorList>
    </citation>
    <scope>NUCLEOTIDE SEQUENCE [LARGE SCALE GENOMIC DNA]</scope>
    <source>
        <strain evidence="8 9">YU 961-1</strain>
    </source>
</reference>
<dbReference type="UniPathway" id="UPA01057">
    <property type="reaction ID" value="UER00165"/>
</dbReference>
<evidence type="ECO:0000256" key="3">
    <source>
        <dbReference type="ARBA" id="ARBA00022842"/>
    </source>
</evidence>
<evidence type="ECO:0000313" key="8">
    <source>
        <dbReference type="EMBL" id="PPK64839.1"/>
    </source>
</evidence>
<dbReference type="GO" id="GO:0009234">
    <property type="term" value="P:menaquinone biosynthetic process"/>
    <property type="evidence" value="ECO:0007669"/>
    <property type="project" value="UniProtKB-UniRule"/>
</dbReference>
<comment type="cofactor">
    <cofactor evidence="1">
        <name>a divalent metal cation</name>
        <dbReference type="ChEBI" id="CHEBI:60240"/>
    </cofactor>
</comment>
<keyword evidence="3" id="KW-0460">Magnesium</keyword>
<evidence type="ECO:0000256" key="1">
    <source>
        <dbReference type="ARBA" id="ARBA00001968"/>
    </source>
</evidence>
<evidence type="ECO:0000259" key="7">
    <source>
        <dbReference type="SMART" id="SM00922"/>
    </source>
</evidence>
<evidence type="ECO:0000256" key="6">
    <source>
        <dbReference type="NCBIfam" id="TIGR01928"/>
    </source>
</evidence>
<sequence length="366" mass="39916">MPVERITLRFVTTELTRPFENRWQRYHTWTKLVLEVDDGAETGLGECAAMETPFYNYETIDTAWHITERYLAPMVLSAGASTPEEAAAAWAEVDGHEETKGGVEAALWDLRARKANQPLCVALGGAVRPVPVGATAGIEPTVDELLANLDRLRGRGYQRVRVKIRPGWDVEPLRSAVRAFPDLPLLADANAAYPESAVDDLAALDDLGLAGIEQPFPRHLLDTTAALQARIATPICLDEQVHSTHEARRVCLLKAGRMVNIKVGRVGGLAEARKVHDICRDEGVDLLVGGKWDQGVGRWCALALATLPGITLPSDIGPSGDYYLDDAADTKVEFDRPGWVTPRDAPGLGTRLAANARIERELHITA</sequence>
<accession>A0A2S6GHZ2</accession>
<dbReference type="GO" id="GO:0043748">
    <property type="term" value="F:O-succinylbenzoate synthase activity"/>
    <property type="evidence" value="ECO:0007669"/>
    <property type="project" value="UniProtKB-EC"/>
</dbReference>
<dbReference type="AlphaFoldDB" id="A0A2S6GHZ2"/>
<dbReference type="SFLD" id="SFLDS00001">
    <property type="entry name" value="Enolase"/>
    <property type="match status" value="1"/>
</dbReference>
<dbReference type="InterPro" id="IPR036849">
    <property type="entry name" value="Enolase-like_C_sf"/>
</dbReference>
<dbReference type="GO" id="GO:0016854">
    <property type="term" value="F:racemase and epimerase activity"/>
    <property type="evidence" value="ECO:0007669"/>
    <property type="project" value="UniProtKB-ARBA"/>
</dbReference>
<dbReference type="InterPro" id="IPR010197">
    <property type="entry name" value="OSBS/NAAAR"/>
</dbReference>
<proteinExistence type="predicted"/>
<dbReference type="UniPathway" id="UPA00079"/>
<dbReference type="Pfam" id="PF02746">
    <property type="entry name" value="MR_MLE_N"/>
    <property type="match status" value="1"/>
</dbReference>
<dbReference type="NCBIfam" id="TIGR01928">
    <property type="entry name" value="menC_lowGC_arch"/>
    <property type="match status" value="1"/>
</dbReference>
<dbReference type="EC" id="4.2.1.113" evidence="5 6"/>
<dbReference type="PANTHER" id="PTHR48073:SF5">
    <property type="entry name" value="O-SUCCINYLBENZOATE SYNTHASE"/>
    <property type="match status" value="1"/>
</dbReference>
<dbReference type="Proteomes" id="UP000239203">
    <property type="component" value="Unassembled WGS sequence"/>
</dbReference>
<keyword evidence="2" id="KW-0479">Metal-binding</keyword>
<dbReference type="InterPro" id="IPR029017">
    <property type="entry name" value="Enolase-like_N"/>
</dbReference>
<keyword evidence="9" id="KW-1185">Reference proteome</keyword>
<dbReference type="RefSeq" id="WP_181043742.1">
    <property type="nucleotide sequence ID" value="NZ_CP154825.1"/>
</dbReference>